<sequence>MRRTLGNTGKLTRTLAILTVATALTGLVTPAAASAAPPPPAPGVPLESPDATAAELPAATELEKVRAVHEIEVGEATPEWRNATDMNFVFKVFDRINGTDFPLTKEESYRVYRIMVQTPTAPDATAFIRTGVFDFAARDRIERQRRQDAWNETVRVRREALIDAELAYDDVILNDNDQNFVYKVYQRAPAGTKLKLGALDAFGGDAAVWKDFIENKIRELHHQDQLDYIEREKQKGEEEGRRAEAVAAKKDACHKIPVVAVASWLLLPDDDFIRELLKTPELTDPAHREIKNAANAALIAGAADWTRFIVTGIGEARARDDARILREREEADRQKVRDIKTKADASRVRPRLSAAAASVAATGTWDQVKDFLAKGQYLPLEQGFSGVTVNTRGWHVRSGGGDAWATPGTQPANTVTAPLGEASWKVVTGLADANCFSLESATRVGSYLRVAPNLRVQLAGNDGTDGFKLNATWCARPGLDNSAGNVSLQSKAHPGRYLRQYWGELWAAHGQSAENNFDTTGNYATDASWRTVDPNPNISTKIDLRLLNEDWWREYFGPAVTPEYIENGVRVRKFQNGAAFWNPSLGPKNILYPVLTKYWSMGGHKVPANLPIVDNLFLPDGVGRATHLESGRSIYWSPGTDSRLIYGAIRDLWEKMGWERSWLGYPISDEMDVPGEPGKRRSMFQFGNIDHTAQKGAWAYAR</sequence>
<keyword evidence="5" id="KW-1185">Reference proteome</keyword>
<feature type="chain" id="PRO_5012909638" description="Alpha-L-arabinofuranosidase B arabinose-binding domain-containing protein" evidence="2">
    <location>
        <begin position="36"/>
        <end position="702"/>
    </location>
</feature>
<dbReference type="Proteomes" id="UP000187486">
    <property type="component" value="Unassembled WGS sequence"/>
</dbReference>
<evidence type="ECO:0000259" key="3">
    <source>
        <dbReference type="Pfam" id="PF05270"/>
    </source>
</evidence>
<dbReference type="GO" id="GO:0046373">
    <property type="term" value="P:L-arabinose metabolic process"/>
    <property type="evidence" value="ECO:0007669"/>
    <property type="project" value="InterPro"/>
</dbReference>
<name>A0A1R0KEW3_9PSEU</name>
<feature type="region of interest" description="Disordered" evidence="1">
    <location>
        <begin position="31"/>
        <end position="50"/>
    </location>
</feature>
<dbReference type="InterPro" id="IPR007934">
    <property type="entry name" value="AbfB_ABD"/>
</dbReference>
<feature type="signal peptide" evidence="2">
    <location>
        <begin position="1"/>
        <end position="35"/>
    </location>
</feature>
<protein>
    <recommendedName>
        <fullName evidence="3">Alpha-L-arabinofuranosidase B arabinose-binding domain-containing protein</fullName>
    </recommendedName>
</protein>
<keyword evidence="2" id="KW-0732">Signal</keyword>
<dbReference type="AlphaFoldDB" id="A0A1R0KEW3"/>
<dbReference type="STRING" id="76021.BS329_38305"/>
<organism evidence="4 5">
    <name type="scientific">Amycolatopsis coloradensis</name>
    <dbReference type="NCBI Taxonomy" id="76021"/>
    <lineage>
        <taxon>Bacteria</taxon>
        <taxon>Bacillati</taxon>
        <taxon>Actinomycetota</taxon>
        <taxon>Actinomycetes</taxon>
        <taxon>Pseudonocardiales</taxon>
        <taxon>Pseudonocardiaceae</taxon>
        <taxon>Amycolatopsis</taxon>
    </lineage>
</organism>
<dbReference type="Gene3D" id="2.80.10.50">
    <property type="match status" value="1"/>
</dbReference>
<dbReference type="RefSeq" id="WP_076168068.1">
    <property type="nucleotide sequence ID" value="NZ_JBEZVB010000024.1"/>
</dbReference>
<feature type="domain" description="Alpha-L-arabinofuranosidase B arabinose-binding" evidence="3">
    <location>
        <begin position="415"/>
        <end position="530"/>
    </location>
</feature>
<dbReference type="Pfam" id="PF08310">
    <property type="entry name" value="LGFP"/>
    <property type="match status" value="2"/>
</dbReference>
<accession>A0A1R0KEW3</accession>
<dbReference type="Pfam" id="PF05270">
    <property type="entry name" value="AbfB"/>
    <property type="match status" value="1"/>
</dbReference>
<proteinExistence type="predicted"/>
<dbReference type="InterPro" id="IPR036195">
    <property type="entry name" value="AbfB_ABD_sf"/>
</dbReference>
<dbReference type="GO" id="GO:0046556">
    <property type="term" value="F:alpha-L-arabinofuranosidase activity"/>
    <property type="evidence" value="ECO:0007669"/>
    <property type="project" value="InterPro"/>
</dbReference>
<evidence type="ECO:0000256" key="2">
    <source>
        <dbReference type="SAM" id="SignalP"/>
    </source>
</evidence>
<evidence type="ECO:0000256" key="1">
    <source>
        <dbReference type="SAM" id="MobiDB-lite"/>
    </source>
</evidence>
<gene>
    <name evidence="4" type="ORF">BS329_38305</name>
</gene>
<dbReference type="OrthoDB" id="3635032at2"/>
<reference evidence="4 5" key="1">
    <citation type="submission" date="2016-01" db="EMBL/GenBank/DDBJ databases">
        <title>Amycolatopsis coloradensis genome sequencing and assembly.</title>
        <authorList>
            <person name="Mayilraj S."/>
        </authorList>
    </citation>
    <scope>NUCLEOTIDE SEQUENCE [LARGE SCALE GENOMIC DNA]</scope>
    <source>
        <strain evidence="4 5">DSM 44225</strain>
    </source>
</reference>
<dbReference type="EMBL" id="MQUQ01000030">
    <property type="protein sequence ID" value="OLZ43704.1"/>
    <property type="molecule type" value="Genomic_DNA"/>
</dbReference>
<dbReference type="InterPro" id="IPR013207">
    <property type="entry name" value="LGFP"/>
</dbReference>
<dbReference type="SUPFAM" id="SSF110221">
    <property type="entry name" value="AbfB domain"/>
    <property type="match status" value="1"/>
</dbReference>
<evidence type="ECO:0000313" key="4">
    <source>
        <dbReference type="EMBL" id="OLZ43704.1"/>
    </source>
</evidence>
<dbReference type="CDD" id="cd23399">
    <property type="entry name" value="beta-trefoil_ABD_ABFB"/>
    <property type="match status" value="1"/>
</dbReference>
<comment type="caution">
    <text evidence="4">The sequence shown here is derived from an EMBL/GenBank/DDBJ whole genome shotgun (WGS) entry which is preliminary data.</text>
</comment>
<evidence type="ECO:0000313" key="5">
    <source>
        <dbReference type="Proteomes" id="UP000187486"/>
    </source>
</evidence>